<dbReference type="KEGG" id="pla:Plav_0306"/>
<keyword evidence="6" id="KW-1185">Reference proteome</keyword>
<comment type="similarity">
    <text evidence="2 4">Belongs to the trehalose phosphatase family.</text>
</comment>
<accession>A7HPU6</accession>
<dbReference type="Proteomes" id="UP000006377">
    <property type="component" value="Chromosome"/>
</dbReference>
<dbReference type="GO" id="GO:0005992">
    <property type="term" value="P:trehalose biosynthetic process"/>
    <property type="evidence" value="ECO:0007669"/>
    <property type="project" value="UniProtKB-UniPathway"/>
</dbReference>
<evidence type="ECO:0000256" key="3">
    <source>
        <dbReference type="ARBA" id="ARBA00022801"/>
    </source>
</evidence>
<dbReference type="Pfam" id="PF02358">
    <property type="entry name" value="Trehalose_PPase"/>
    <property type="match status" value="1"/>
</dbReference>
<dbReference type="NCBIfam" id="TIGR00685">
    <property type="entry name" value="T6PP"/>
    <property type="match status" value="1"/>
</dbReference>
<sequence>MDSMKEDGLPLPAPQPGWALFLDFDGTLTELAPSPDAVVVDPAMPQVLAGLLEGLGGAVAVVSGRSLAEVDRLLGVVLPGAGVHGLELRTHRDAEIRPPAEAEGIAVIASVLTPLVEADPRLILETKPGAVALHYRRAPEREKECRAAMKAAVAGTTGIHVIDGKMVLEAKPDHVNKGYAIENLMQVPPFAGRVPVFAGDDRTDEDGFGVVRALKGVTIKIGPGLSRAEYRVASVEAFIDWLKEVASVLSDTG</sequence>
<evidence type="ECO:0000256" key="2">
    <source>
        <dbReference type="ARBA" id="ARBA00008770"/>
    </source>
</evidence>
<name>A7HPU6_PARL1</name>
<dbReference type="InterPro" id="IPR036412">
    <property type="entry name" value="HAD-like_sf"/>
</dbReference>
<dbReference type="InterPro" id="IPR044651">
    <property type="entry name" value="OTSB-like"/>
</dbReference>
<dbReference type="InterPro" id="IPR003337">
    <property type="entry name" value="Trehalose_PPase"/>
</dbReference>
<dbReference type="HOGENOM" id="CLU_037265_2_0_5"/>
<comment type="cofactor">
    <cofactor evidence="4">
        <name>Mg(2+)</name>
        <dbReference type="ChEBI" id="CHEBI:18420"/>
    </cofactor>
</comment>
<gene>
    <name evidence="5" type="ordered locus">Plav_0306</name>
</gene>
<protein>
    <recommendedName>
        <fullName evidence="4">Trehalose 6-phosphate phosphatase</fullName>
        <ecNumber evidence="4">3.1.3.12</ecNumber>
    </recommendedName>
</protein>
<keyword evidence="4" id="KW-0479">Metal-binding</keyword>
<dbReference type="UniPathway" id="UPA00299"/>
<dbReference type="OrthoDB" id="9814913at2"/>
<reference evidence="5 6" key="1">
    <citation type="journal article" date="2011" name="Stand. Genomic Sci.">
        <title>Complete genome sequence of Parvibaculum lavamentivorans type strain (DS-1(T)).</title>
        <authorList>
            <person name="Schleheck D."/>
            <person name="Weiss M."/>
            <person name="Pitluck S."/>
            <person name="Bruce D."/>
            <person name="Land M.L."/>
            <person name="Han S."/>
            <person name="Saunders E."/>
            <person name="Tapia R."/>
            <person name="Detter C."/>
            <person name="Brettin T."/>
            <person name="Han J."/>
            <person name="Woyke T."/>
            <person name="Goodwin L."/>
            <person name="Pennacchio L."/>
            <person name="Nolan M."/>
            <person name="Cook A.M."/>
            <person name="Kjelleberg S."/>
            <person name="Thomas T."/>
        </authorList>
    </citation>
    <scope>NUCLEOTIDE SEQUENCE [LARGE SCALE GENOMIC DNA]</scope>
    <source>
        <strain evidence="6">DS-1 / DSM 13023 / NCIMB 13966</strain>
    </source>
</reference>
<comment type="pathway">
    <text evidence="1 4">Glycan biosynthesis; trehalose biosynthesis.</text>
</comment>
<keyword evidence="3 4" id="KW-0378">Hydrolase</keyword>
<dbReference type="EMBL" id="CP000774">
    <property type="protein sequence ID" value="ABS61929.1"/>
    <property type="molecule type" value="Genomic_DNA"/>
</dbReference>
<evidence type="ECO:0000256" key="4">
    <source>
        <dbReference type="RuleBase" id="RU361117"/>
    </source>
</evidence>
<comment type="function">
    <text evidence="4">Removes the phosphate from trehalose 6-phosphate to produce free trehalose.</text>
</comment>
<dbReference type="RefSeq" id="WP_011995220.1">
    <property type="nucleotide sequence ID" value="NC_009719.1"/>
</dbReference>
<evidence type="ECO:0000313" key="5">
    <source>
        <dbReference type="EMBL" id="ABS61929.1"/>
    </source>
</evidence>
<dbReference type="PANTHER" id="PTHR43768">
    <property type="entry name" value="TREHALOSE 6-PHOSPHATE PHOSPHATASE"/>
    <property type="match status" value="1"/>
</dbReference>
<dbReference type="InterPro" id="IPR006379">
    <property type="entry name" value="HAD-SF_hydro_IIB"/>
</dbReference>
<proteinExistence type="inferred from homology"/>
<dbReference type="CDD" id="cd01627">
    <property type="entry name" value="HAD_TPP"/>
    <property type="match status" value="1"/>
</dbReference>
<dbReference type="EC" id="3.1.3.12" evidence="4"/>
<dbReference type="SUPFAM" id="SSF56784">
    <property type="entry name" value="HAD-like"/>
    <property type="match status" value="1"/>
</dbReference>
<dbReference type="GO" id="GO:0004805">
    <property type="term" value="F:trehalose-phosphatase activity"/>
    <property type="evidence" value="ECO:0007669"/>
    <property type="project" value="UniProtKB-EC"/>
</dbReference>
<dbReference type="Gene3D" id="3.30.70.1020">
    <property type="entry name" value="Trehalose-6-phosphate phosphatase related protein, domain 2"/>
    <property type="match status" value="1"/>
</dbReference>
<evidence type="ECO:0000256" key="1">
    <source>
        <dbReference type="ARBA" id="ARBA00005199"/>
    </source>
</evidence>
<keyword evidence="4" id="KW-0460">Magnesium</keyword>
<dbReference type="InterPro" id="IPR023214">
    <property type="entry name" value="HAD_sf"/>
</dbReference>
<dbReference type="AlphaFoldDB" id="A7HPU6"/>
<evidence type="ECO:0000313" key="6">
    <source>
        <dbReference type="Proteomes" id="UP000006377"/>
    </source>
</evidence>
<dbReference type="STRING" id="402881.Plav_0306"/>
<organism evidence="5 6">
    <name type="scientific">Parvibaculum lavamentivorans (strain DS-1 / DSM 13023 / NCIMB 13966)</name>
    <dbReference type="NCBI Taxonomy" id="402881"/>
    <lineage>
        <taxon>Bacteria</taxon>
        <taxon>Pseudomonadati</taxon>
        <taxon>Pseudomonadota</taxon>
        <taxon>Alphaproteobacteria</taxon>
        <taxon>Hyphomicrobiales</taxon>
        <taxon>Parvibaculaceae</taxon>
        <taxon>Parvibaculum</taxon>
    </lineage>
</organism>
<dbReference type="PANTHER" id="PTHR43768:SF3">
    <property type="entry name" value="TREHALOSE 6-PHOSPHATE PHOSPHATASE"/>
    <property type="match status" value="1"/>
</dbReference>
<dbReference type="GO" id="GO:0046872">
    <property type="term" value="F:metal ion binding"/>
    <property type="evidence" value="ECO:0007669"/>
    <property type="project" value="UniProtKB-KW"/>
</dbReference>
<dbReference type="NCBIfam" id="TIGR01484">
    <property type="entry name" value="HAD-SF-IIB"/>
    <property type="match status" value="1"/>
</dbReference>
<dbReference type="Gene3D" id="3.40.50.1000">
    <property type="entry name" value="HAD superfamily/HAD-like"/>
    <property type="match status" value="1"/>
</dbReference>
<dbReference type="eggNOG" id="COG1877">
    <property type="taxonomic scope" value="Bacteria"/>
</dbReference>
<comment type="catalytic activity">
    <reaction evidence="4">
        <text>alpha,alpha-trehalose 6-phosphate + H2O = alpha,alpha-trehalose + phosphate</text>
        <dbReference type="Rhea" id="RHEA:23420"/>
        <dbReference type="ChEBI" id="CHEBI:15377"/>
        <dbReference type="ChEBI" id="CHEBI:16551"/>
        <dbReference type="ChEBI" id="CHEBI:43474"/>
        <dbReference type="ChEBI" id="CHEBI:58429"/>
        <dbReference type="EC" id="3.1.3.12"/>
    </reaction>
</comment>